<evidence type="ECO:0000313" key="1">
    <source>
        <dbReference type="EMBL" id="GAA0914923.1"/>
    </source>
</evidence>
<protein>
    <submittedName>
        <fullName evidence="1">Uncharacterized protein</fullName>
    </submittedName>
</protein>
<reference evidence="1 2" key="1">
    <citation type="journal article" date="2019" name="Int. J. Syst. Evol. Microbiol.">
        <title>The Global Catalogue of Microorganisms (GCM) 10K type strain sequencing project: providing services to taxonomists for standard genome sequencing and annotation.</title>
        <authorList>
            <consortium name="The Broad Institute Genomics Platform"/>
            <consortium name="The Broad Institute Genome Sequencing Center for Infectious Disease"/>
            <person name="Wu L."/>
            <person name="Ma J."/>
        </authorList>
    </citation>
    <scope>NUCLEOTIDE SEQUENCE [LARGE SCALE GENOMIC DNA]</scope>
    <source>
        <strain evidence="1 2">JCM 10673</strain>
    </source>
</reference>
<name>A0ABN1NRH5_9ACTN</name>
<dbReference type="EMBL" id="BAAAHG010000021">
    <property type="protein sequence ID" value="GAA0914923.1"/>
    <property type="molecule type" value="Genomic_DNA"/>
</dbReference>
<keyword evidence="2" id="KW-1185">Reference proteome</keyword>
<sequence length="61" mass="6523">MTEHCPPSGLPFSRLAPLAGGPVRWLSMAGRNGWPQTCRTVRLLAAPVRGTGRSLPDTVKP</sequence>
<evidence type="ECO:0000313" key="2">
    <source>
        <dbReference type="Proteomes" id="UP001501005"/>
    </source>
</evidence>
<organism evidence="1 2">
    <name type="scientific">Streptomyces thermoalcalitolerans</name>
    <dbReference type="NCBI Taxonomy" id="65605"/>
    <lineage>
        <taxon>Bacteria</taxon>
        <taxon>Bacillati</taxon>
        <taxon>Actinomycetota</taxon>
        <taxon>Actinomycetes</taxon>
        <taxon>Kitasatosporales</taxon>
        <taxon>Streptomycetaceae</taxon>
        <taxon>Streptomyces</taxon>
    </lineage>
</organism>
<gene>
    <name evidence="1" type="ORF">GCM10009549_29900</name>
</gene>
<comment type="caution">
    <text evidence="1">The sequence shown here is derived from an EMBL/GenBank/DDBJ whole genome shotgun (WGS) entry which is preliminary data.</text>
</comment>
<dbReference type="Proteomes" id="UP001501005">
    <property type="component" value="Unassembled WGS sequence"/>
</dbReference>
<accession>A0ABN1NRH5</accession>
<proteinExistence type="predicted"/>